<feature type="region of interest" description="Disordered" evidence="1">
    <location>
        <begin position="304"/>
        <end position="323"/>
    </location>
</feature>
<name>K0STB9_THAOC</name>
<feature type="compositionally biased region" description="Basic and acidic residues" evidence="1">
    <location>
        <begin position="222"/>
        <end position="236"/>
    </location>
</feature>
<feature type="region of interest" description="Disordered" evidence="1">
    <location>
        <begin position="150"/>
        <end position="180"/>
    </location>
</feature>
<evidence type="ECO:0000313" key="2">
    <source>
        <dbReference type="EMBL" id="EJK61547.1"/>
    </source>
</evidence>
<keyword evidence="3" id="KW-1185">Reference proteome</keyword>
<accession>K0STB9</accession>
<dbReference type="AlphaFoldDB" id="K0STB9"/>
<dbReference type="Proteomes" id="UP000266841">
    <property type="component" value="Unassembled WGS sequence"/>
</dbReference>
<comment type="caution">
    <text evidence="2">The sequence shown here is derived from an EMBL/GenBank/DDBJ whole genome shotgun (WGS) entry which is preliminary data.</text>
</comment>
<proteinExistence type="predicted"/>
<protein>
    <submittedName>
        <fullName evidence="2">Uncharacterized protein</fullName>
    </submittedName>
</protein>
<feature type="region of interest" description="Disordered" evidence="1">
    <location>
        <begin position="222"/>
        <end position="255"/>
    </location>
</feature>
<sequence length="391" mass="42666">MTLRGNVSARQTQSKARAKPACWVFEQNERRGTVNTVSNMDVRNIIFNSLASTADEGLQWSRSLGDATSPLCDHRPTKQLNPATAVAGNGSSQNRAMEHPRQPPFGGCSTARFANIQFLATSAAAKSQAFFARSVAIVLPSYLAEAPFGRADDDNGPGSKPLPHDCKRFTSRRRPSAAPRKPSFPRFKVYWSTIYLDDASSFEPSQRTFPIDFSMTQARAYGRSEDHDRAKQHRTEASSGPGGDVDGPELEPPPHDRFRHVSAFVTSRRRPLTAVGKPSFAYFSVDCLLDDVSRHVEPTGIPDHFLPDATAPERSEHHGPNRGIIGIRPCTAEKMNEDQLRQLLANHPEMAGEIAQLKGDQGDQGDQGASAAAMAAPRQVSVADVVARVQP</sequence>
<gene>
    <name evidence="2" type="ORF">THAOC_17946</name>
</gene>
<reference evidence="2 3" key="1">
    <citation type="journal article" date="2012" name="Genome Biol.">
        <title>Genome and low-iron response of an oceanic diatom adapted to chronic iron limitation.</title>
        <authorList>
            <person name="Lommer M."/>
            <person name="Specht M."/>
            <person name="Roy A.S."/>
            <person name="Kraemer L."/>
            <person name="Andreson R."/>
            <person name="Gutowska M.A."/>
            <person name="Wolf J."/>
            <person name="Bergner S.V."/>
            <person name="Schilhabel M.B."/>
            <person name="Klostermeier U.C."/>
            <person name="Beiko R.G."/>
            <person name="Rosenstiel P."/>
            <person name="Hippler M."/>
            <person name="Laroche J."/>
        </authorList>
    </citation>
    <scope>NUCLEOTIDE SEQUENCE [LARGE SCALE GENOMIC DNA]</scope>
    <source>
        <strain evidence="2 3">CCMP1005</strain>
    </source>
</reference>
<evidence type="ECO:0000256" key="1">
    <source>
        <dbReference type="SAM" id="MobiDB-lite"/>
    </source>
</evidence>
<dbReference type="EMBL" id="AGNL01019835">
    <property type="protein sequence ID" value="EJK61547.1"/>
    <property type="molecule type" value="Genomic_DNA"/>
</dbReference>
<feature type="non-terminal residue" evidence="2">
    <location>
        <position position="391"/>
    </location>
</feature>
<evidence type="ECO:0000313" key="3">
    <source>
        <dbReference type="Proteomes" id="UP000266841"/>
    </source>
</evidence>
<organism evidence="2 3">
    <name type="scientific">Thalassiosira oceanica</name>
    <name type="common">Marine diatom</name>
    <dbReference type="NCBI Taxonomy" id="159749"/>
    <lineage>
        <taxon>Eukaryota</taxon>
        <taxon>Sar</taxon>
        <taxon>Stramenopiles</taxon>
        <taxon>Ochrophyta</taxon>
        <taxon>Bacillariophyta</taxon>
        <taxon>Coscinodiscophyceae</taxon>
        <taxon>Thalassiosirophycidae</taxon>
        <taxon>Thalassiosirales</taxon>
        <taxon>Thalassiosiraceae</taxon>
        <taxon>Thalassiosira</taxon>
    </lineage>
</organism>